<keyword evidence="2" id="KW-0479">Metal-binding</keyword>
<dbReference type="PANTHER" id="PTHR46471:SF2">
    <property type="entry name" value="CHITIN DEACETYLASE-RELATED"/>
    <property type="match status" value="1"/>
</dbReference>
<comment type="caution">
    <text evidence="9">The sequence shown here is derived from an EMBL/GenBank/DDBJ whole genome shotgun (WGS) entry which is preliminary data.</text>
</comment>
<evidence type="ECO:0000259" key="8">
    <source>
        <dbReference type="PROSITE" id="PS51677"/>
    </source>
</evidence>
<evidence type="ECO:0000256" key="5">
    <source>
        <dbReference type="ARBA" id="ARBA00023277"/>
    </source>
</evidence>
<evidence type="ECO:0000256" key="3">
    <source>
        <dbReference type="ARBA" id="ARBA00022729"/>
    </source>
</evidence>
<feature type="signal peptide" evidence="7">
    <location>
        <begin position="1"/>
        <end position="18"/>
    </location>
</feature>
<proteinExistence type="predicted"/>
<dbReference type="Proteomes" id="UP001586593">
    <property type="component" value="Unassembled WGS sequence"/>
</dbReference>
<name>A0ABR3XAQ7_9PEZI</name>
<evidence type="ECO:0000256" key="7">
    <source>
        <dbReference type="SAM" id="SignalP"/>
    </source>
</evidence>
<feature type="domain" description="NodB homology" evidence="8">
    <location>
        <begin position="64"/>
        <end position="255"/>
    </location>
</feature>
<dbReference type="PANTHER" id="PTHR46471">
    <property type="entry name" value="CHITIN DEACETYLASE"/>
    <property type="match status" value="1"/>
</dbReference>
<dbReference type="EMBL" id="JAZHXJ010000133">
    <property type="protein sequence ID" value="KAL1872767.1"/>
    <property type="molecule type" value="Genomic_DNA"/>
</dbReference>
<keyword evidence="6" id="KW-0170">Cobalt</keyword>
<evidence type="ECO:0000313" key="10">
    <source>
        <dbReference type="Proteomes" id="UP001586593"/>
    </source>
</evidence>
<keyword evidence="10" id="KW-1185">Reference proteome</keyword>
<comment type="cofactor">
    <cofactor evidence="1">
        <name>Co(2+)</name>
        <dbReference type="ChEBI" id="CHEBI:48828"/>
    </cofactor>
</comment>
<accession>A0ABR3XAQ7</accession>
<dbReference type="Pfam" id="PF01522">
    <property type="entry name" value="Polysacc_deac_1"/>
    <property type="match status" value="1"/>
</dbReference>
<dbReference type="Gene3D" id="3.20.20.370">
    <property type="entry name" value="Glycoside hydrolase/deacetylase"/>
    <property type="match status" value="1"/>
</dbReference>
<dbReference type="InterPro" id="IPR011330">
    <property type="entry name" value="Glyco_hydro/deAcase_b/a-brl"/>
</dbReference>
<dbReference type="SUPFAM" id="SSF88713">
    <property type="entry name" value="Glycoside hydrolase/deacetylase"/>
    <property type="match status" value="1"/>
</dbReference>
<feature type="chain" id="PRO_5046893855" description="NodB homology domain-containing protein" evidence="7">
    <location>
        <begin position="19"/>
        <end position="267"/>
    </location>
</feature>
<evidence type="ECO:0000256" key="1">
    <source>
        <dbReference type="ARBA" id="ARBA00001941"/>
    </source>
</evidence>
<dbReference type="PROSITE" id="PS51677">
    <property type="entry name" value="NODB"/>
    <property type="match status" value="1"/>
</dbReference>
<keyword evidence="3 7" id="KW-0732">Signal</keyword>
<protein>
    <recommendedName>
        <fullName evidence="8">NodB homology domain-containing protein</fullName>
    </recommendedName>
</protein>
<evidence type="ECO:0000256" key="6">
    <source>
        <dbReference type="ARBA" id="ARBA00023285"/>
    </source>
</evidence>
<dbReference type="InterPro" id="IPR002509">
    <property type="entry name" value="NODB_dom"/>
</dbReference>
<reference evidence="9 10" key="1">
    <citation type="journal article" date="2024" name="Commun. Biol.">
        <title>Comparative genomic analysis of thermophilic fungi reveals convergent evolutionary adaptations and gene losses.</title>
        <authorList>
            <person name="Steindorff A.S."/>
            <person name="Aguilar-Pontes M.V."/>
            <person name="Robinson A.J."/>
            <person name="Andreopoulos B."/>
            <person name="LaButti K."/>
            <person name="Kuo A."/>
            <person name="Mondo S."/>
            <person name="Riley R."/>
            <person name="Otillar R."/>
            <person name="Haridas S."/>
            <person name="Lipzen A."/>
            <person name="Grimwood J."/>
            <person name="Schmutz J."/>
            <person name="Clum A."/>
            <person name="Reid I.D."/>
            <person name="Moisan M.C."/>
            <person name="Butler G."/>
            <person name="Nguyen T.T.M."/>
            <person name="Dewar K."/>
            <person name="Conant G."/>
            <person name="Drula E."/>
            <person name="Henrissat B."/>
            <person name="Hansel C."/>
            <person name="Singer S."/>
            <person name="Hutchinson M.I."/>
            <person name="de Vries R.P."/>
            <person name="Natvig D.O."/>
            <person name="Powell A.J."/>
            <person name="Tsang A."/>
            <person name="Grigoriev I.V."/>
        </authorList>
    </citation>
    <scope>NUCLEOTIDE SEQUENCE [LARGE SCALE GENOMIC DNA]</scope>
    <source>
        <strain evidence="9 10">ATCC 24622</strain>
    </source>
</reference>
<organism evidence="9 10">
    <name type="scientific">Phialemonium thermophilum</name>
    <dbReference type="NCBI Taxonomy" id="223376"/>
    <lineage>
        <taxon>Eukaryota</taxon>
        <taxon>Fungi</taxon>
        <taxon>Dikarya</taxon>
        <taxon>Ascomycota</taxon>
        <taxon>Pezizomycotina</taxon>
        <taxon>Sordariomycetes</taxon>
        <taxon>Sordariomycetidae</taxon>
        <taxon>Cephalothecales</taxon>
        <taxon>Cephalothecaceae</taxon>
        <taxon>Phialemonium</taxon>
    </lineage>
</organism>
<evidence type="ECO:0000313" key="9">
    <source>
        <dbReference type="EMBL" id="KAL1872767.1"/>
    </source>
</evidence>
<sequence length="267" mass="29260">MLITVVAASLFGLDFCTAPNCQLSFGPACDGNKKPTGPDTSDIPRPVFSPVPFGLILTDCLVTGMMALTFDDGPYKYTSEILDVLKRNKVPATFFVVGTNSGKGQIQDPATGYPAIVRRMVAEGHQVRSHTWSHQSLVTLSNEQIVDQIIKNEIALASILGFIPTYFRPPYTQWPQAAIEILLSLGYHVTNYNLDTRDWEGDYSTAQALYLAPLMRSSFASTSFITLAHDIIPSTAHNLTQFMIDEARKAGFRFGTVGDCLGDPETN</sequence>
<evidence type="ECO:0000256" key="2">
    <source>
        <dbReference type="ARBA" id="ARBA00022723"/>
    </source>
</evidence>
<keyword evidence="4" id="KW-0378">Hydrolase</keyword>
<keyword evidence="5" id="KW-0119">Carbohydrate metabolism</keyword>
<evidence type="ECO:0000256" key="4">
    <source>
        <dbReference type="ARBA" id="ARBA00022801"/>
    </source>
</evidence>
<gene>
    <name evidence="9" type="ORF">VTK73DRAFT_1373</name>
</gene>
<dbReference type="CDD" id="cd10951">
    <property type="entry name" value="CE4_ClCDA_like"/>
    <property type="match status" value="1"/>
</dbReference>